<proteinExistence type="predicted"/>
<dbReference type="SMART" id="SM00369">
    <property type="entry name" value="LRR_TYP"/>
    <property type="match status" value="6"/>
</dbReference>
<dbReference type="InterPro" id="IPR011009">
    <property type="entry name" value="Kinase-like_dom_sf"/>
</dbReference>
<dbReference type="PROSITE" id="PS00108">
    <property type="entry name" value="PROTEIN_KINASE_ST"/>
    <property type="match status" value="1"/>
</dbReference>
<feature type="domain" description="Protein kinase" evidence="17">
    <location>
        <begin position="656"/>
        <end position="937"/>
    </location>
</feature>
<keyword evidence="11 15" id="KW-1133">Transmembrane helix</keyword>
<evidence type="ECO:0000256" key="11">
    <source>
        <dbReference type="ARBA" id="ARBA00022989"/>
    </source>
</evidence>
<keyword evidence="18" id="KW-0829">Tyrosine-protein kinase</keyword>
<evidence type="ECO:0000256" key="5">
    <source>
        <dbReference type="ARBA" id="ARBA00022692"/>
    </source>
</evidence>
<dbReference type="Gene3D" id="3.30.200.20">
    <property type="entry name" value="Phosphorylase Kinase, domain 1"/>
    <property type="match status" value="1"/>
</dbReference>
<evidence type="ECO:0000256" key="2">
    <source>
        <dbReference type="ARBA" id="ARBA00022527"/>
    </source>
</evidence>
<dbReference type="AlphaFoldDB" id="A0A445KYH2"/>
<comment type="subcellular location">
    <subcellularLocation>
        <location evidence="1">Membrane</location>
        <topology evidence="1">Single-pass membrane protein</topology>
    </subcellularLocation>
</comment>
<dbReference type="GO" id="GO:0001653">
    <property type="term" value="F:peptide receptor activity"/>
    <property type="evidence" value="ECO:0007669"/>
    <property type="project" value="UniProtKB-ARBA"/>
</dbReference>
<evidence type="ECO:0000256" key="14">
    <source>
        <dbReference type="ARBA" id="ARBA00023180"/>
    </source>
</evidence>
<evidence type="ECO:0000256" key="8">
    <source>
        <dbReference type="ARBA" id="ARBA00022741"/>
    </source>
</evidence>
<dbReference type="InterPro" id="IPR003591">
    <property type="entry name" value="Leu-rich_rpt_typical-subtyp"/>
</dbReference>
<dbReference type="InterPro" id="IPR055414">
    <property type="entry name" value="LRR_R13L4/SHOC2-like"/>
</dbReference>
<dbReference type="Gramene" id="XM_028372511.1">
    <property type="protein sequence ID" value="XP_028228312.1"/>
    <property type="gene ID" value="LOC114409163"/>
</dbReference>
<evidence type="ECO:0000313" key="18">
    <source>
        <dbReference type="EMBL" id="RZC15748.1"/>
    </source>
</evidence>
<feature type="transmembrane region" description="Helical" evidence="15">
    <location>
        <begin position="595"/>
        <end position="613"/>
    </location>
</feature>
<evidence type="ECO:0000256" key="16">
    <source>
        <dbReference type="SAM" id="SignalP"/>
    </source>
</evidence>
<evidence type="ECO:0000256" key="9">
    <source>
        <dbReference type="ARBA" id="ARBA00022777"/>
    </source>
</evidence>
<evidence type="ECO:0000256" key="1">
    <source>
        <dbReference type="ARBA" id="ARBA00004167"/>
    </source>
</evidence>
<dbReference type="Proteomes" id="UP000289340">
    <property type="component" value="Chromosome 4"/>
</dbReference>
<evidence type="ECO:0000259" key="17">
    <source>
        <dbReference type="PROSITE" id="PS50011"/>
    </source>
</evidence>
<dbReference type="InterPro" id="IPR008271">
    <property type="entry name" value="Ser/Thr_kinase_AS"/>
</dbReference>
<evidence type="ECO:0000256" key="4">
    <source>
        <dbReference type="ARBA" id="ARBA00022679"/>
    </source>
</evidence>
<dbReference type="SUPFAM" id="SSF56112">
    <property type="entry name" value="Protein kinase-like (PK-like)"/>
    <property type="match status" value="1"/>
</dbReference>
<evidence type="ECO:0000256" key="3">
    <source>
        <dbReference type="ARBA" id="ARBA00022614"/>
    </source>
</evidence>
<keyword evidence="5 15" id="KW-0812">Transmembrane</keyword>
<protein>
    <submittedName>
        <fullName evidence="18">Receptor protein-tyrosine kinase CEPR1</fullName>
    </submittedName>
</protein>
<dbReference type="PANTHER" id="PTHR48056:SF81">
    <property type="entry name" value="RECEPTOR PROTEIN-TYROSINE KINASE CEPR1"/>
    <property type="match status" value="1"/>
</dbReference>
<keyword evidence="3" id="KW-0433">Leucine-rich repeat</keyword>
<evidence type="ECO:0000256" key="12">
    <source>
        <dbReference type="ARBA" id="ARBA00023136"/>
    </source>
</evidence>
<keyword evidence="19" id="KW-1185">Reference proteome</keyword>
<dbReference type="FunFam" id="3.80.10.10:FF:000515">
    <property type="entry name" value="Leucine-rich repeat receptor-like protein kinase"/>
    <property type="match status" value="1"/>
</dbReference>
<reference evidence="18 19" key="1">
    <citation type="submission" date="2018-09" db="EMBL/GenBank/DDBJ databases">
        <title>A high-quality reference genome of wild soybean provides a powerful tool to mine soybean genomes.</title>
        <authorList>
            <person name="Xie M."/>
            <person name="Chung C.Y.L."/>
            <person name="Li M.-W."/>
            <person name="Wong F.-L."/>
            <person name="Chan T.-F."/>
            <person name="Lam H.-M."/>
        </authorList>
    </citation>
    <scope>NUCLEOTIDE SEQUENCE [LARGE SCALE GENOMIC DNA]</scope>
    <source>
        <strain evidence="19">cv. W05</strain>
        <tissue evidence="18">Hypocotyl of etiolated seedlings</tissue>
    </source>
</reference>
<evidence type="ECO:0000256" key="6">
    <source>
        <dbReference type="ARBA" id="ARBA00022729"/>
    </source>
</evidence>
<name>A0A445KYH2_GLYSO</name>
<evidence type="ECO:0000313" key="19">
    <source>
        <dbReference type="Proteomes" id="UP000289340"/>
    </source>
</evidence>
<accession>A0A445KYH2</accession>
<dbReference type="Gene3D" id="3.80.10.10">
    <property type="entry name" value="Ribonuclease Inhibitor"/>
    <property type="match status" value="3"/>
</dbReference>
<dbReference type="GO" id="GO:0016020">
    <property type="term" value="C:membrane"/>
    <property type="evidence" value="ECO:0007669"/>
    <property type="project" value="UniProtKB-SubCell"/>
</dbReference>
<keyword evidence="7" id="KW-0677">Repeat</keyword>
<keyword evidence="10" id="KW-0067">ATP-binding</keyword>
<dbReference type="Pfam" id="PF00560">
    <property type="entry name" value="LRR_1"/>
    <property type="match status" value="4"/>
</dbReference>
<dbReference type="FunFam" id="3.30.200.20:FF:000530">
    <property type="entry name" value="receptor protein-tyrosine kinase CEPR1"/>
    <property type="match status" value="1"/>
</dbReference>
<dbReference type="GO" id="GO:0004674">
    <property type="term" value="F:protein serine/threonine kinase activity"/>
    <property type="evidence" value="ECO:0007669"/>
    <property type="project" value="UniProtKB-KW"/>
</dbReference>
<organism evidence="18 19">
    <name type="scientific">Glycine soja</name>
    <name type="common">Wild soybean</name>
    <dbReference type="NCBI Taxonomy" id="3848"/>
    <lineage>
        <taxon>Eukaryota</taxon>
        <taxon>Viridiplantae</taxon>
        <taxon>Streptophyta</taxon>
        <taxon>Embryophyta</taxon>
        <taxon>Tracheophyta</taxon>
        <taxon>Spermatophyta</taxon>
        <taxon>Magnoliopsida</taxon>
        <taxon>eudicotyledons</taxon>
        <taxon>Gunneridae</taxon>
        <taxon>Pentapetalae</taxon>
        <taxon>rosids</taxon>
        <taxon>fabids</taxon>
        <taxon>Fabales</taxon>
        <taxon>Fabaceae</taxon>
        <taxon>Papilionoideae</taxon>
        <taxon>50 kb inversion clade</taxon>
        <taxon>NPAAA clade</taxon>
        <taxon>indigoferoid/millettioid clade</taxon>
        <taxon>Phaseoleae</taxon>
        <taxon>Glycine</taxon>
        <taxon>Glycine subgen. Soja</taxon>
    </lineage>
</organism>
<keyword evidence="4" id="KW-0808">Transferase</keyword>
<evidence type="ECO:0000256" key="7">
    <source>
        <dbReference type="ARBA" id="ARBA00022737"/>
    </source>
</evidence>
<dbReference type="FunFam" id="3.80.10.10:FF:000330">
    <property type="entry name" value="Receptor protein-tyrosine kinase CEPR1"/>
    <property type="match status" value="1"/>
</dbReference>
<dbReference type="GO" id="GO:0004713">
    <property type="term" value="F:protein tyrosine kinase activity"/>
    <property type="evidence" value="ECO:0007669"/>
    <property type="project" value="UniProtKB-KW"/>
</dbReference>
<keyword evidence="14" id="KW-0325">Glycoprotein</keyword>
<dbReference type="FunFam" id="1.10.510.10:FF:000276">
    <property type="entry name" value="LRR receptor-like serine/threonine-protein kinase RCH1"/>
    <property type="match status" value="1"/>
</dbReference>
<dbReference type="GO" id="GO:0005524">
    <property type="term" value="F:ATP binding"/>
    <property type="evidence" value="ECO:0007669"/>
    <property type="project" value="UniProtKB-KW"/>
</dbReference>
<dbReference type="Gene3D" id="1.10.510.10">
    <property type="entry name" value="Transferase(Phosphotransferase) domain 1"/>
    <property type="match status" value="1"/>
</dbReference>
<keyword evidence="2" id="KW-0723">Serine/threonine-protein kinase</keyword>
<dbReference type="InterPro" id="IPR000719">
    <property type="entry name" value="Prot_kinase_dom"/>
</dbReference>
<dbReference type="Pfam" id="PF23598">
    <property type="entry name" value="LRR_14"/>
    <property type="match status" value="1"/>
</dbReference>
<evidence type="ECO:0000256" key="13">
    <source>
        <dbReference type="ARBA" id="ARBA00023170"/>
    </source>
</evidence>
<keyword evidence="13 18" id="KW-0675">Receptor</keyword>
<feature type="chain" id="PRO_5019234265" evidence="16">
    <location>
        <begin position="23"/>
        <end position="966"/>
    </location>
</feature>
<dbReference type="InterPro" id="IPR050647">
    <property type="entry name" value="Plant_LRR-RLKs"/>
</dbReference>
<gene>
    <name evidence="18" type="ORF">D0Y65_009190</name>
</gene>
<dbReference type="Pfam" id="PF00069">
    <property type="entry name" value="Pkinase"/>
    <property type="match status" value="1"/>
</dbReference>
<dbReference type="EMBL" id="QZWG01000004">
    <property type="protein sequence ID" value="RZC15748.1"/>
    <property type="molecule type" value="Genomic_DNA"/>
</dbReference>
<evidence type="ECO:0000256" key="15">
    <source>
        <dbReference type="SAM" id="Phobius"/>
    </source>
</evidence>
<comment type="caution">
    <text evidence="18">The sequence shown here is derived from an EMBL/GenBank/DDBJ whole genome shotgun (WGS) entry which is preliminary data.</text>
</comment>
<dbReference type="PANTHER" id="PTHR48056">
    <property type="entry name" value="LRR RECEPTOR-LIKE SERINE/THREONINE-PROTEIN KINASE-RELATED"/>
    <property type="match status" value="1"/>
</dbReference>
<feature type="signal peptide" evidence="16">
    <location>
        <begin position="1"/>
        <end position="22"/>
    </location>
</feature>
<keyword evidence="6 16" id="KW-0732">Signal</keyword>
<dbReference type="SMART" id="SM00220">
    <property type="entry name" value="S_TKc"/>
    <property type="match status" value="1"/>
</dbReference>
<dbReference type="InterPro" id="IPR032675">
    <property type="entry name" value="LRR_dom_sf"/>
</dbReference>
<keyword evidence="9 18" id="KW-0418">Kinase</keyword>
<keyword evidence="12 15" id="KW-0472">Membrane</keyword>
<dbReference type="FunFam" id="3.80.10.10:FF:000228">
    <property type="entry name" value="Leucine-rich repeat receptor-like serine/threonine-protein kinase BAM1"/>
    <property type="match status" value="1"/>
</dbReference>
<sequence>MSHPFITLFATIILIIVSLSQAITTKNNNQSQFFSLMKDLSLSGKYPTNWDAAGKLVPVCGFTGVTCNTKGDVISLDLSDRSSLSGNFPPDICSYLPQLRVLRLGHTRFKFPIDTILNCSHLEELNMNHMSLTGTLPDFSSLKKSLRVLDLSYNSFTGQFPMSVFNLTNLEELNFNENGGFNLWQLPADIDRLKKLKVMVLTTCMVHGQIPASIGNITSLTDLELSGNFLTGQIPKELGQLKNLQQLELYYNYHLVGNIPEELGNLTELVDLDMSVNKFTGSIPASVCRLPKLQVLQLYNNSLTGEIPGAIENSTALRMLSLYDNFLVGHVPRKLGQFSGMVVLDLSENKFSGPLPTEVCKGGTLGYFLVLDNMFSGEIPQSYANCMMLLRFRVSNNRLEGSIPAGLLALPHVSIIDLSNNNLTGPIPEINGNSRNLSELFLQRNKISGVINPTISRAINLVKIDFSYNLLSGPIPSEIGNLRKLNLLMLQGNKLNSSIPGSLSSLESLNLLDLSNNLLTGSIPESLSVLLPNSINFSHNLLSGPIPPKLIKGGLVESFAGNPGLCVLPVYANSSDHKFPMCASAYYKSKRINTIWIAGVSVVLIFIGSALFLKRRCSKDTAAVEHEDTLSSSFFSYDVKSFHKISFDQREIVESLVDKNIMGHGGSGTVYKIELKSGDIVAVKRLWSHASKDSAPEDRLFVDKALKAEVETLGSIRHKNIVKLYCCFSSYDCSLLVYEYMPNGNLWDSLHKGWILLDWPTRYRIALGIAQGLAYLHHDLLLPIIHRDIKSTNILLDVDNQPKVADFGIAKVLQARGGKDSTTTVIAGTYGYLAPEFAYSSRATTKCDVYSYGVILMELLTGKKPVEAEFGENRNIVFWVSNKVEGKEGARPSEVLDPKLSCSFKEDMIKVLRIAIRCTYKAPTSRPTMKEVVQLLIEAEPRGSDSCKLSTNDVSNVTVIKKPYEL</sequence>
<keyword evidence="8" id="KW-0547">Nucleotide-binding</keyword>
<dbReference type="SMR" id="A0A445KYH2"/>
<dbReference type="PROSITE" id="PS50011">
    <property type="entry name" value="PROTEIN_KINASE_DOM"/>
    <property type="match status" value="1"/>
</dbReference>
<dbReference type="InterPro" id="IPR001611">
    <property type="entry name" value="Leu-rich_rpt"/>
</dbReference>
<evidence type="ECO:0000256" key="10">
    <source>
        <dbReference type="ARBA" id="ARBA00022840"/>
    </source>
</evidence>
<dbReference type="SUPFAM" id="SSF52047">
    <property type="entry name" value="RNI-like"/>
    <property type="match status" value="2"/>
</dbReference>